<dbReference type="AlphaFoldDB" id="A0A0E9PLR0"/>
<evidence type="ECO:0000313" key="1">
    <source>
        <dbReference type="EMBL" id="JAH05444.1"/>
    </source>
</evidence>
<proteinExistence type="predicted"/>
<name>A0A0E9PLR0_ANGAN</name>
<protein>
    <submittedName>
        <fullName evidence="1">Uncharacterized protein</fullName>
    </submittedName>
</protein>
<organism evidence="1">
    <name type="scientific">Anguilla anguilla</name>
    <name type="common">European freshwater eel</name>
    <name type="synonym">Muraena anguilla</name>
    <dbReference type="NCBI Taxonomy" id="7936"/>
    <lineage>
        <taxon>Eukaryota</taxon>
        <taxon>Metazoa</taxon>
        <taxon>Chordata</taxon>
        <taxon>Craniata</taxon>
        <taxon>Vertebrata</taxon>
        <taxon>Euteleostomi</taxon>
        <taxon>Actinopterygii</taxon>
        <taxon>Neopterygii</taxon>
        <taxon>Teleostei</taxon>
        <taxon>Anguilliformes</taxon>
        <taxon>Anguillidae</taxon>
        <taxon>Anguilla</taxon>
    </lineage>
</organism>
<dbReference type="EMBL" id="GBXM01103133">
    <property type="protein sequence ID" value="JAH05444.1"/>
    <property type="molecule type" value="Transcribed_RNA"/>
</dbReference>
<reference evidence="1" key="1">
    <citation type="submission" date="2014-11" db="EMBL/GenBank/DDBJ databases">
        <authorList>
            <person name="Amaro Gonzalez C."/>
        </authorList>
    </citation>
    <scope>NUCLEOTIDE SEQUENCE</scope>
</reference>
<accession>A0A0E9PLR0</accession>
<reference evidence="1" key="2">
    <citation type="journal article" date="2015" name="Fish Shellfish Immunol.">
        <title>Early steps in the European eel (Anguilla anguilla)-Vibrio vulnificus interaction in the gills: Role of the RtxA13 toxin.</title>
        <authorList>
            <person name="Callol A."/>
            <person name="Pajuelo D."/>
            <person name="Ebbesson L."/>
            <person name="Teles M."/>
            <person name="MacKenzie S."/>
            <person name="Amaro C."/>
        </authorList>
    </citation>
    <scope>NUCLEOTIDE SEQUENCE</scope>
</reference>
<sequence>MESSEAANTVASWSVFSLGFCSRRRSLACSVIPPIQPLDGSSHVALGN</sequence>